<feature type="domain" description="DUF4350" evidence="2">
    <location>
        <begin position="45"/>
        <end position="232"/>
    </location>
</feature>
<evidence type="ECO:0000313" key="4">
    <source>
        <dbReference type="Proteomes" id="UP000324611"/>
    </source>
</evidence>
<keyword evidence="4" id="KW-1185">Reference proteome</keyword>
<organism evidence="3 4">
    <name type="scientific">Chitinophaga agrisoli</name>
    <dbReference type="NCBI Taxonomy" id="2607653"/>
    <lineage>
        <taxon>Bacteria</taxon>
        <taxon>Pseudomonadati</taxon>
        <taxon>Bacteroidota</taxon>
        <taxon>Chitinophagia</taxon>
        <taxon>Chitinophagales</taxon>
        <taxon>Chitinophagaceae</taxon>
        <taxon>Chitinophaga</taxon>
    </lineage>
</organism>
<comment type="caution">
    <text evidence="3">The sequence shown here is derived from an EMBL/GenBank/DDBJ whole genome shotgun (WGS) entry which is preliminary data.</text>
</comment>
<accession>A0A5B2VU40</accession>
<evidence type="ECO:0000313" key="3">
    <source>
        <dbReference type="EMBL" id="KAA2241629.1"/>
    </source>
</evidence>
<keyword evidence="1" id="KW-1133">Transmembrane helix</keyword>
<protein>
    <submittedName>
        <fullName evidence="3">DUF4350 domain-containing protein</fullName>
    </submittedName>
</protein>
<keyword evidence="1" id="KW-0472">Membrane</keyword>
<gene>
    <name evidence="3" type="ORF">F0L74_17235</name>
</gene>
<dbReference type="Pfam" id="PF14258">
    <property type="entry name" value="DUF4350"/>
    <property type="match status" value="1"/>
</dbReference>
<dbReference type="RefSeq" id="WP_149839136.1">
    <property type="nucleotide sequence ID" value="NZ_VUOC01000003.1"/>
</dbReference>
<evidence type="ECO:0000256" key="1">
    <source>
        <dbReference type="SAM" id="Phobius"/>
    </source>
</evidence>
<reference evidence="3 4" key="1">
    <citation type="submission" date="2019-09" db="EMBL/GenBank/DDBJ databases">
        <title>Chitinophaga ginsengihumi sp. nov., isolated from soil of ginseng rhizosphere.</title>
        <authorList>
            <person name="Lee J."/>
        </authorList>
    </citation>
    <scope>NUCLEOTIDE SEQUENCE [LARGE SCALE GENOMIC DNA]</scope>
    <source>
        <strain evidence="3 4">BN140078</strain>
    </source>
</reference>
<dbReference type="Proteomes" id="UP000324611">
    <property type="component" value="Unassembled WGS sequence"/>
</dbReference>
<sequence>MKPKLLIIIGVPLLFCLILFLVAGKQSADKSTDLWDLAQQSFSHKDKQPGGCYVAFQSLQHLYNGERAKVMTKPFARSYKKDSYLKGEGILYLLVANQLYPSEQDVADMLQFVSTGNQLFLAVNYPDSLLKERLGVEVTDAITDSADLDRLYREGTRQHYVNPYLAPDTSFTQEDINRGTYFTRLDTAQTTILGTDGRHANFVRISHGKGDVFLLLNPSSLTNYFLMHQYNIASLEKQVAYTYNNPSGIYWDEYYKYLNGPRRDFSEWEVLMRYPGLRWALWLFLALVLIYVLFEGKRRQRIIPDRELLTNNSLEFADTLGQLYYQQGNNRNLAQKMIVHWTEYVRNRFYLNTAHLNTAFIHTLAHKSGMSQPAVQEIVDSIHHIHLSEYISDDYLAQFYRSIQAFYLNTK</sequence>
<name>A0A5B2VU40_9BACT</name>
<keyword evidence="1" id="KW-0812">Transmembrane</keyword>
<reference evidence="3 4" key="2">
    <citation type="submission" date="2019-09" db="EMBL/GenBank/DDBJ databases">
        <authorList>
            <person name="Jin C."/>
        </authorList>
    </citation>
    <scope>NUCLEOTIDE SEQUENCE [LARGE SCALE GENOMIC DNA]</scope>
    <source>
        <strain evidence="3 4">BN140078</strain>
    </source>
</reference>
<dbReference type="InterPro" id="IPR025646">
    <property type="entry name" value="DUF4350"/>
</dbReference>
<dbReference type="AlphaFoldDB" id="A0A5B2VU40"/>
<dbReference type="EMBL" id="VUOC01000003">
    <property type="protein sequence ID" value="KAA2241629.1"/>
    <property type="molecule type" value="Genomic_DNA"/>
</dbReference>
<proteinExistence type="predicted"/>
<feature type="transmembrane region" description="Helical" evidence="1">
    <location>
        <begin position="276"/>
        <end position="294"/>
    </location>
</feature>
<evidence type="ECO:0000259" key="2">
    <source>
        <dbReference type="Pfam" id="PF14258"/>
    </source>
</evidence>